<evidence type="ECO:0000313" key="1">
    <source>
        <dbReference type="EMBL" id="GFX87792.1"/>
    </source>
</evidence>
<dbReference type="EMBL" id="BMAU01021039">
    <property type="protein sequence ID" value="GFX87792.1"/>
    <property type="molecule type" value="Genomic_DNA"/>
</dbReference>
<proteinExistence type="predicted"/>
<accession>A0A8X6RDW5</accession>
<evidence type="ECO:0000313" key="2">
    <source>
        <dbReference type="Proteomes" id="UP000887159"/>
    </source>
</evidence>
<gene>
    <name evidence="1" type="primary">NCL1_41002</name>
    <name evidence="1" type="ORF">TNCV_2190681</name>
</gene>
<comment type="caution">
    <text evidence="1">The sequence shown here is derived from an EMBL/GenBank/DDBJ whole genome shotgun (WGS) entry which is preliminary data.</text>
</comment>
<protein>
    <submittedName>
        <fullName evidence="1">Uncharacterized protein</fullName>
    </submittedName>
</protein>
<dbReference type="AlphaFoldDB" id="A0A8X6RDW5"/>
<keyword evidence="2" id="KW-1185">Reference proteome</keyword>
<dbReference type="Proteomes" id="UP000887159">
    <property type="component" value="Unassembled WGS sequence"/>
</dbReference>
<sequence>MPPIWQCQIEAQGIHRGNGLEVRLSLALALSTIQVIVRFSSVKFPPVRQVGILYDRWRNHRSPPPQFRHGIGGEGNILQAPALVGSAETSHKTFGPTDSTSTCSVCTRW</sequence>
<name>A0A8X6RDW5_TRICX</name>
<reference evidence="1" key="1">
    <citation type="submission" date="2020-08" db="EMBL/GenBank/DDBJ databases">
        <title>Multicomponent nature underlies the extraordinary mechanical properties of spider dragline silk.</title>
        <authorList>
            <person name="Kono N."/>
            <person name="Nakamura H."/>
            <person name="Mori M."/>
            <person name="Yoshida Y."/>
            <person name="Ohtoshi R."/>
            <person name="Malay A.D."/>
            <person name="Moran D.A.P."/>
            <person name="Tomita M."/>
            <person name="Numata K."/>
            <person name="Arakawa K."/>
        </authorList>
    </citation>
    <scope>NUCLEOTIDE SEQUENCE</scope>
</reference>
<organism evidence="1 2">
    <name type="scientific">Trichonephila clavipes</name>
    <name type="common">Golden silk orbweaver</name>
    <name type="synonym">Nephila clavipes</name>
    <dbReference type="NCBI Taxonomy" id="2585209"/>
    <lineage>
        <taxon>Eukaryota</taxon>
        <taxon>Metazoa</taxon>
        <taxon>Ecdysozoa</taxon>
        <taxon>Arthropoda</taxon>
        <taxon>Chelicerata</taxon>
        <taxon>Arachnida</taxon>
        <taxon>Araneae</taxon>
        <taxon>Araneomorphae</taxon>
        <taxon>Entelegynae</taxon>
        <taxon>Araneoidea</taxon>
        <taxon>Nephilidae</taxon>
        <taxon>Trichonephila</taxon>
    </lineage>
</organism>